<keyword evidence="2" id="KW-0560">Oxidoreductase</keyword>
<dbReference type="OrthoDB" id="9793825at2"/>
<gene>
    <name evidence="5" type="ORF">F0L46_16505</name>
</gene>
<proteinExistence type="inferred from homology"/>
<dbReference type="PRINTS" id="PR00081">
    <property type="entry name" value="GDHRDH"/>
</dbReference>
<dbReference type="Gene3D" id="3.40.50.720">
    <property type="entry name" value="NAD(P)-binding Rossmann-like Domain"/>
    <property type="match status" value="1"/>
</dbReference>
<dbReference type="EMBL" id="VUOA01000028">
    <property type="protein sequence ID" value="KAA2236304.1"/>
    <property type="molecule type" value="Genomic_DNA"/>
</dbReference>
<reference evidence="5 6" key="1">
    <citation type="submission" date="2019-09" db="EMBL/GenBank/DDBJ databases">
        <title>Salinarimonas rosea gen. nov., sp. nov., a new member of the a-2 subgroup of the Proteobacteria.</title>
        <authorList>
            <person name="Liu J."/>
        </authorList>
    </citation>
    <scope>NUCLEOTIDE SEQUENCE [LARGE SCALE GENOMIC DNA]</scope>
    <source>
        <strain evidence="5 6">BN140002</strain>
    </source>
</reference>
<dbReference type="SMART" id="SM00822">
    <property type="entry name" value="PKS_KR"/>
    <property type="match status" value="1"/>
</dbReference>
<dbReference type="PROSITE" id="PS00061">
    <property type="entry name" value="ADH_SHORT"/>
    <property type="match status" value="1"/>
</dbReference>
<dbReference type="GO" id="GO:0016491">
    <property type="term" value="F:oxidoreductase activity"/>
    <property type="evidence" value="ECO:0007669"/>
    <property type="project" value="UniProtKB-KW"/>
</dbReference>
<dbReference type="NCBIfam" id="NF006114">
    <property type="entry name" value="PRK08263.1"/>
    <property type="match status" value="1"/>
</dbReference>
<keyword evidence="6" id="KW-1185">Reference proteome</keyword>
<evidence type="ECO:0000256" key="3">
    <source>
        <dbReference type="RuleBase" id="RU000363"/>
    </source>
</evidence>
<dbReference type="PRINTS" id="PR00080">
    <property type="entry name" value="SDRFAMILY"/>
</dbReference>
<dbReference type="InterPro" id="IPR057326">
    <property type="entry name" value="KR_dom"/>
</dbReference>
<dbReference type="AlphaFoldDB" id="A0A5B2VBF6"/>
<dbReference type="PANTHER" id="PTHR43976">
    <property type="entry name" value="SHORT CHAIN DEHYDROGENASE"/>
    <property type="match status" value="1"/>
</dbReference>
<evidence type="ECO:0000256" key="1">
    <source>
        <dbReference type="ARBA" id="ARBA00006484"/>
    </source>
</evidence>
<comment type="caution">
    <text evidence="5">The sequence shown here is derived from an EMBL/GenBank/DDBJ whole genome shotgun (WGS) entry which is preliminary data.</text>
</comment>
<dbReference type="RefSeq" id="WP_149819491.1">
    <property type="nucleotide sequence ID" value="NZ_VUOA01000028.1"/>
</dbReference>
<feature type="domain" description="Ketoreductase" evidence="4">
    <location>
        <begin position="3"/>
        <end position="184"/>
    </location>
</feature>
<dbReference type="SUPFAM" id="SSF51735">
    <property type="entry name" value="NAD(P)-binding Rossmann-fold domains"/>
    <property type="match status" value="1"/>
</dbReference>
<comment type="similarity">
    <text evidence="1 3">Belongs to the short-chain dehydrogenases/reductases (SDR) family.</text>
</comment>
<dbReference type="InterPro" id="IPR036291">
    <property type="entry name" value="NAD(P)-bd_dom_sf"/>
</dbReference>
<dbReference type="PANTHER" id="PTHR43976:SF16">
    <property type="entry name" value="SHORT-CHAIN DEHYDROGENASE_REDUCTASE FAMILY PROTEIN"/>
    <property type="match status" value="1"/>
</dbReference>
<evidence type="ECO:0000256" key="2">
    <source>
        <dbReference type="ARBA" id="ARBA00023002"/>
    </source>
</evidence>
<accession>A0A5B2VBF6</accession>
<dbReference type="InterPro" id="IPR020904">
    <property type="entry name" value="Sc_DH/Rdtase_CS"/>
</dbReference>
<dbReference type="InterPro" id="IPR002347">
    <property type="entry name" value="SDR_fam"/>
</dbReference>
<evidence type="ECO:0000313" key="5">
    <source>
        <dbReference type="EMBL" id="KAA2236304.1"/>
    </source>
</evidence>
<evidence type="ECO:0000313" key="6">
    <source>
        <dbReference type="Proteomes" id="UP000323142"/>
    </source>
</evidence>
<dbReference type="InterPro" id="IPR051911">
    <property type="entry name" value="SDR_oxidoreductase"/>
</dbReference>
<organism evidence="5 6">
    <name type="scientific">Salinarimonas soli</name>
    <dbReference type="NCBI Taxonomy" id="1638099"/>
    <lineage>
        <taxon>Bacteria</taxon>
        <taxon>Pseudomonadati</taxon>
        <taxon>Pseudomonadota</taxon>
        <taxon>Alphaproteobacteria</taxon>
        <taxon>Hyphomicrobiales</taxon>
        <taxon>Salinarimonadaceae</taxon>
        <taxon>Salinarimonas</taxon>
    </lineage>
</organism>
<sequence>MSKVWFITGASSGFGRALAEAVLARGDRAVLAARRREALEEIASLYPDTALALALDVTDADARERAVAEALERFGRIDVLANIAGRGSLGAAEEFSPQQLREQMEMNFFAAAEMTRAVLPAMRAQGSGHVLQLTSIGGLASFPAFAPYCASKYALEGWSEALAGEVAPLGIRVTIVEPGAFRTEFAGASNMRPAARIDAYRPVIEPVERYLYGSDGQQPGDPARAAQAMIQAVESGKPPLRLLLGSDAIGLWETKRAAVDADLAAWRSVGEGTAFPGAETKPVGG</sequence>
<name>A0A5B2VBF6_9HYPH</name>
<reference evidence="5 6" key="2">
    <citation type="submission" date="2019-09" db="EMBL/GenBank/DDBJ databases">
        <authorList>
            <person name="Jin C."/>
        </authorList>
    </citation>
    <scope>NUCLEOTIDE SEQUENCE [LARGE SCALE GENOMIC DNA]</scope>
    <source>
        <strain evidence="5 6">BN140002</strain>
    </source>
</reference>
<protein>
    <submittedName>
        <fullName evidence="5">SDR family NAD(P)-dependent oxidoreductase</fullName>
    </submittedName>
</protein>
<dbReference type="Proteomes" id="UP000323142">
    <property type="component" value="Unassembled WGS sequence"/>
</dbReference>
<dbReference type="NCBIfam" id="NF004824">
    <property type="entry name" value="PRK06180.1"/>
    <property type="match status" value="1"/>
</dbReference>
<dbReference type="CDD" id="cd05374">
    <property type="entry name" value="17beta-HSD-like_SDR_c"/>
    <property type="match status" value="1"/>
</dbReference>
<evidence type="ECO:0000259" key="4">
    <source>
        <dbReference type="SMART" id="SM00822"/>
    </source>
</evidence>
<dbReference type="Pfam" id="PF00106">
    <property type="entry name" value="adh_short"/>
    <property type="match status" value="1"/>
</dbReference>